<dbReference type="InterPro" id="IPR036282">
    <property type="entry name" value="Glutathione-S-Trfase_C_sf"/>
</dbReference>
<dbReference type="InterPro" id="IPR036249">
    <property type="entry name" value="Thioredoxin-like_sf"/>
</dbReference>
<dbReference type="EMBL" id="CP046620">
    <property type="protein sequence ID" value="QHQ33723.1"/>
    <property type="molecule type" value="Genomic_DNA"/>
</dbReference>
<feature type="domain" description="GST N-terminal" evidence="3">
    <location>
        <begin position="1"/>
        <end position="82"/>
    </location>
</feature>
<dbReference type="KEGG" id="amaq:GO499_00280"/>
<dbReference type="Gene3D" id="3.40.30.10">
    <property type="entry name" value="Glutaredoxin"/>
    <property type="match status" value="1"/>
</dbReference>
<dbReference type="PROSITE" id="PS50404">
    <property type="entry name" value="GST_NTER"/>
    <property type="match status" value="1"/>
</dbReference>
<dbReference type="Pfam" id="PF13409">
    <property type="entry name" value="GST_N_2"/>
    <property type="match status" value="1"/>
</dbReference>
<dbReference type="InterPro" id="IPR040079">
    <property type="entry name" value="Glutathione_S-Trfase"/>
</dbReference>
<dbReference type="RefSeq" id="WP_161860299.1">
    <property type="nucleotide sequence ID" value="NZ_CP046620.1"/>
</dbReference>
<dbReference type="PANTHER" id="PTHR44051:SF19">
    <property type="entry name" value="DISULFIDE-BOND OXIDOREDUCTASE YFCG"/>
    <property type="match status" value="1"/>
</dbReference>
<dbReference type="Pfam" id="PF00043">
    <property type="entry name" value="GST_C"/>
    <property type="match status" value="1"/>
</dbReference>
<dbReference type="GO" id="GO:0016740">
    <property type="term" value="F:transferase activity"/>
    <property type="evidence" value="ECO:0007669"/>
    <property type="project" value="UniProtKB-KW"/>
</dbReference>
<protein>
    <submittedName>
        <fullName evidence="5">Glutathione S-transferase</fullName>
    </submittedName>
</protein>
<dbReference type="FunFam" id="3.40.30.10:FF:000039">
    <property type="entry name" value="Glutathione S-transferase domain"/>
    <property type="match status" value="1"/>
</dbReference>
<keyword evidence="2 5" id="KW-0808">Transferase</keyword>
<dbReference type="Proteomes" id="UP000464495">
    <property type="component" value="Chromosome"/>
</dbReference>
<evidence type="ECO:0000313" key="6">
    <source>
        <dbReference type="Proteomes" id="UP000464495"/>
    </source>
</evidence>
<evidence type="ECO:0000313" key="5">
    <source>
        <dbReference type="EMBL" id="QHQ33723.1"/>
    </source>
</evidence>
<dbReference type="SFLD" id="SFLDG01150">
    <property type="entry name" value="Main.1:_Beta-like"/>
    <property type="match status" value="1"/>
</dbReference>
<dbReference type="InterPro" id="IPR004045">
    <property type="entry name" value="Glutathione_S-Trfase_N"/>
</dbReference>
<dbReference type="SFLD" id="SFLDG00358">
    <property type="entry name" value="Main_(cytGST)"/>
    <property type="match status" value="1"/>
</dbReference>
<evidence type="ECO:0000256" key="2">
    <source>
        <dbReference type="ARBA" id="ARBA00022679"/>
    </source>
</evidence>
<dbReference type="SUPFAM" id="SSF52833">
    <property type="entry name" value="Thioredoxin-like"/>
    <property type="match status" value="1"/>
</dbReference>
<accession>A0A6P1SWK8</accession>
<keyword evidence="6" id="KW-1185">Reference proteome</keyword>
<name>A0A6P1SWK8_9RHOB</name>
<dbReference type="PROSITE" id="PS50405">
    <property type="entry name" value="GST_CTER"/>
    <property type="match status" value="1"/>
</dbReference>
<gene>
    <name evidence="5" type="ORF">GO499_00280</name>
</gene>
<dbReference type="SUPFAM" id="SSF47616">
    <property type="entry name" value="GST C-terminal domain-like"/>
    <property type="match status" value="1"/>
</dbReference>
<sequence>MITLWGRSDSSNVQAVRWCLEELSLDHDRKDAGHRFGVVDTPAYRALNPNGTVPTLQDGDGSPIWESGAILRYLANRYAKAPFWPEDPLARAQVDKWAEWAKVNIATRFTAPVFWRVIRTPPSRQEPAAIAEAMRLLIRYMEIAEDRLATRPFLATPEFTLADIVFGHVLYRYFTIPVDRPHLPHVSAYYQRLTEREAYARSVMVSYEALRETD</sequence>
<evidence type="ECO:0000256" key="1">
    <source>
        <dbReference type="ARBA" id="ARBA00007409"/>
    </source>
</evidence>
<organism evidence="5 6">
    <name type="scientific">Algicella marina</name>
    <dbReference type="NCBI Taxonomy" id="2683284"/>
    <lineage>
        <taxon>Bacteria</taxon>
        <taxon>Pseudomonadati</taxon>
        <taxon>Pseudomonadota</taxon>
        <taxon>Alphaproteobacteria</taxon>
        <taxon>Rhodobacterales</taxon>
        <taxon>Paracoccaceae</taxon>
        <taxon>Algicella</taxon>
    </lineage>
</organism>
<feature type="domain" description="GST C-terminal" evidence="4">
    <location>
        <begin position="87"/>
        <end position="214"/>
    </location>
</feature>
<dbReference type="SFLD" id="SFLDS00019">
    <property type="entry name" value="Glutathione_Transferase_(cytos"/>
    <property type="match status" value="1"/>
</dbReference>
<dbReference type="PANTHER" id="PTHR44051">
    <property type="entry name" value="GLUTATHIONE S-TRANSFERASE-RELATED"/>
    <property type="match status" value="1"/>
</dbReference>
<dbReference type="InterPro" id="IPR004046">
    <property type="entry name" value="GST_C"/>
</dbReference>
<evidence type="ECO:0000259" key="4">
    <source>
        <dbReference type="PROSITE" id="PS50405"/>
    </source>
</evidence>
<dbReference type="Gene3D" id="1.20.1050.10">
    <property type="match status" value="1"/>
</dbReference>
<reference evidence="5 6" key="1">
    <citation type="submission" date="2019-12" db="EMBL/GenBank/DDBJ databases">
        <title>Complete genome sequence of Algicella marina strain 9Alg 56(T) isolated from the red alga Tichocarpus crinitus.</title>
        <authorList>
            <person name="Kim S.-G."/>
            <person name="Nedashkovskaya O.I."/>
        </authorList>
    </citation>
    <scope>NUCLEOTIDE SEQUENCE [LARGE SCALE GENOMIC DNA]</scope>
    <source>
        <strain evidence="5 6">9Alg 56</strain>
    </source>
</reference>
<evidence type="ECO:0000259" key="3">
    <source>
        <dbReference type="PROSITE" id="PS50404"/>
    </source>
</evidence>
<comment type="similarity">
    <text evidence="1">Belongs to the GST superfamily.</text>
</comment>
<dbReference type="CDD" id="cd03047">
    <property type="entry name" value="GST_N_2"/>
    <property type="match status" value="1"/>
</dbReference>
<dbReference type="AlphaFoldDB" id="A0A6P1SWK8"/>
<dbReference type="InterPro" id="IPR010987">
    <property type="entry name" value="Glutathione-S-Trfase_C-like"/>
</dbReference>
<proteinExistence type="inferred from homology"/>